<sequence length="148" mass="15414">MNSKCLNLFLVLGLAACASSGAPAAPEPTAPAEAAPEPAAAPSSALGFTSAQADRGRDVFRSACTTCHYSEEFNDQTFKRSWRRSSAGDLYDFISTAMPEDAPGSLPPAQYAEIVAYFLQMNGFEAGSMELPADADALSELSLAPLGG</sequence>
<keyword evidence="1" id="KW-0349">Heme</keyword>
<feature type="compositionally biased region" description="Low complexity" evidence="4">
    <location>
        <begin position="30"/>
        <end position="45"/>
    </location>
</feature>
<name>A0A381PTQ5_9ZZZZ</name>
<evidence type="ECO:0000313" key="6">
    <source>
        <dbReference type="EMBL" id="SUZ70290.1"/>
    </source>
</evidence>
<dbReference type="GO" id="GO:0020037">
    <property type="term" value="F:heme binding"/>
    <property type="evidence" value="ECO:0007669"/>
    <property type="project" value="InterPro"/>
</dbReference>
<dbReference type="SUPFAM" id="SSF46626">
    <property type="entry name" value="Cytochrome c"/>
    <property type="match status" value="1"/>
</dbReference>
<dbReference type="EMBL" id="UINC01001086">
    <property type="protein sequence ID" value="SUZ70290.1"/>
    <property type="molecule type" value="Genomic_DNA"/>
</dbReference>
<dbReference type="GO" id="GO:0009055">
    <property type="term" value="F:electron transfer activity"/>
    <property type="evidence" value="ECO:0007669"/>
    <property type="project" value="InterPro"/>
</dbReference>
<evidence type="ECO:0000259" key="5">
    <source>
        <dbReference type="PROSITE" id="PS51007"/>
    </source>
</evidence>
<dbReference type="PROSITE" id="PS51007">
    <property type="entry name" value="CYTC"/>
    <property type="match status" value="1"/>
</dbReference>
<dbReference type="AlphaFoldDB" id="A0A381PTQ5"/>
<dbReference type="GO" id="GO:0046872">
    <property type="term" value="F:metal ion binding"/>
    <property type="evidence" value="ECO:0007669"/>
    <property type="project" value="UniProtKB-KW"/>
</dbReference>
<feature type="domain" description="Cytochrome c" evidence="5">
    <location>
        <begin position="51"/>
        <end position="122"/>
    </location>
</feature>
<reference evidence="6" key="1">
    <citation type="submission" date="2018-05" db="EMBL/GenBank/DDBJ databases">
        <authorList>
            <person name="Lanie J.A."/>
            <person name="Ng W.-L."/>
            <person name="Kazmierczak K.M."/>
            <person name="Andrzejewski T.M."/>
            <person name="Davidsen T.M."/>
            <person name="Wayne K.J."/>
            <person name="Tettelin H."/>
            <person name="Glass J.I."/>
            <person name="Rusch D."/>
            <person name="Podicherti R."/>
            <person name="Tsui H.-C.T."/>
            <person name="Winkler M.E."/>
        </authorList>
    </citation>
    <scope>NUCLEOTIDE SEQUENCE</scope>
</reference>
<organism evidence="6">
    <name type="scientific">marine metagenome</name>
    <dbReference type="NCBI Taxonomy" id="408172"/>
    <lineage>
        <taxon>unclassified sequences</taxon>
        <taxon>metagenomes</taxon>
        <taxon>ecological metagenomes</taxon>
    </lineage>
</organism>
<accession>A0A381PTQ5</accession>
<evidence type="ECO:0000256" key="4">
    <source>
        <dbReference type="SAM" id="MobiDB-lite"/>
    </source>
</evidence>
<proteinExistence type="predicted"/>
<dbReference type="Gene3D" id="1.10.760.10">
    <property type="entry name" value="Cytochrome c-like domain"/>
    <property type="match status" value="1"/>
</dbReference>
<keyword evidence="2" id="KW-0479">Metal-binding</keyword>
<feature type="region of interest" description="Disordered" evidence="4">
    <location>
        <begin position="23"/>
        <end position="47"/>
    </location>
</feature>
<dbReference type="InterPro" id="IPR036909">
    <property type="entry name" value="Cyt_c-like_dom_sf"/>
</dbReference>
<evidence type="ECO:0000256" key="2">
    <source>
        <dbReference type="ARBA" id="ARBA00022723"/>
    </source>
</evidence>
<evidence type="ECO:0000256" key="3">
    <source>
        <dbReference type="ARBA" id="ARBA00023004"/>
    </source>
</evidence>
<evidence type="ECO:0000256" key="1">
    <source>
        <dbReference type="ARBA" id="ARBA00022617"/>
    </source>
</evidence>
<dbReference type="InterPro" id="IPR009056">
    <property type="entry name" value="Cyt_c-like_dom"/>
</dbReference>
<dbReference type="PROSITE" id="PS51257">
    <property type="entry name" value="PROKAR_LIPOPROTEIN"/>
    <property type="match status" value="1"/>
</dbReference>
<keyword evidence="3" id="KW-0408">Iron</keyword>
<protein>
    <recommendedName>
        <fullName evidence="5">Cytochrome c domain-containing protein</fullName>
    </recommendedName>
</protein>
<gene>
    <name evidence="6" type="ORF">METZ01_LOCUS23144</name>
</gene>
<dbReference type="Pfam" id="PF13442">
    <property type="entry name" value="Cytochrome_CBB3"/>
    <property type="match status" value="1"/>
</dbReference>